<dbReference type="InterPro" id="IPR014795">
    <property type="entry name" value="TacA_1-like"/>
</dbReference>
<keyword evidence="1" id="KW-0678">Repressor</keyword>
<dbReference type="GO" id="GO:0003677">
    <property type="term" value="F:DNA binding"/>
    <property type="evidence" value="ECO:0007669"/>
    <property type="project" value="UniProtKB-KW"/>
</dbReference>
<dbReference type="InterPro" id="IPR010985">
    <property type="entry name" value="Ribbon_hlx_hlx"/>
</dbReference>
<keyword evidence="5" id="KW-0804">Transcription</keyword>
<dbReference type="Pfam" id="PF08681">
    <property type="entry name" value="TacA1"/>
    <property type="match status" value="1"/>
</dbReference>
<dbReference type="AlphaFoldDB" id="A0A323UVD0"/>
<accession>A0A323UVD0</accession>
<evidence type="ECO:0000313" key="7">
    <source>
        <dbReference type="EMBL" id="PZA16424.1"/>
    </source>
</evidence>
<keyword evidence="3" id="KW-0805">Transcription regulation</keyword>
<dbReference type="RefSeq" id="WP_110524929.1">
    <property type="nucleotide sequence ID" value="NZ_QKOE01000007.1"/>
</dbReference>
<gene>
    <name evidence="7" type="ORF">DNK49_12310</name>
</gene>
<evidence type="ECO:0000256" key="5">
    <source>
        <dbReference type="ARBA" id="ARBA00023163"/>
    </source>
</evidence>
<organism evidence="7 8">
    <name type="scientific">Parazoarcus communis SWub3 = DSM 12120</name>
    <dbReference type="NCBI Taxonomy" id="1121029"/>
    <lineage>
        <taxon>Bacteria</taxon>
        <taxon>Pseudomonadati</taxon>
        <taxon>Pseudomonadota</taxon>
        <taxon>Betaproteobacteria</taxon>
        <taxon>Rhodocyclales</taxon>
        <taxon>Zoogloeaceae</taxon>
        <taxon>Parazoarcus</taxon>
    </lineage>
</organism>
<dbReference type="PANTHER" id="PTHR35401">
    <property type="entry name" value="COPG FAMILY HELIX-TURN-HELIX PROTEIN-RELATED-RELATED"/>
    <property type="match status" value="1"/>
</dbReference>
<sequence>MSETKDFVAINMRVDSTKRNLIDMAAAMLGSDRTSFIVNAACKQAEDVILDKRVFFLNNSAFDAFERALESNPIGDNPWLTRLLARPKRWG</sequence>
<dbReference type="OrthoDB" id="5297163at2"/>
<dbReference type="PANTHER" id="PTHR35401:SF1">
    <property type="entry name" value="CYTOPLASMIC PROTEIN"/>
    <property type="match status" value="1"/>
</dbReference>
<proteinExistence type="inferred from homology"/>
<comment type="similarity">
    <text evidence="6">Belongs to the TacA antitoxin family.</text>
</comment>
<evidence type="ECO:0000256" key="2">
    <source>
        <dbReference type="ARBA" id="ARBA00022649"/>
    </source>
</evidence>
<keyword evidence="4" id="KW-0238">DNA-binding</keyword>
<evidence type="ECO:0000256" key="4">
    <source>
        <dbReference type="ARBA" id="ARBA00023125"/>
    </source>
</evidence>
<protein>
    <submittedName>
        <fullName evidence="7">DUF1778 domain-containing protein</fullName>
    </submittedName>
</protein>
<keyword evidence="2" id="KW-1277">Toxin-antitoxin system</keyword>
<dbReference type="EMBL" id="QKOE01000007">
    <property type="protein sequence ID" value="PZA16424.1"/>
    <property type="molecule type" value="Genomic_DNA"/>
</dbReference>
<keyword evidence="8" id="KW-1185">Reference proteome</keyword>
<dbReference type="Gene3D" id="1.20.5.780">
    <property type="entry name" value="Single helix bin"/>
    <property type="match status" value="1"/>
</dbReference>
<reference evidence="7 8" key="1">
    <citation type="submission" date="2018-06" db="EMBL/GenBank/DDBJ databases">
        <title>Azoarcus communis strain SWub3 genome.</title>
        <authorList>
            <person name="Zorraquino Salvo V."/>
            <person name="Toubiana D."/>
            <person name="Blumwald E."/>
        </authorList>
    </citation>
    <scope>NUCLEOTIDE SEQUENCE [LARGE SCALE GENOMIC DNA]</scope>
    <source>
        <strain evidence="7 8">SWub3</strain>
    </source>
</reference>
<evidence type="ECO:0000256" key="1">
    <source>
        <dbReference type="ARBA" id="ARBA00022491"/>
    </source>
</evidence>
<comment type="caution">
    <text evidence="7">The sequence shown here is derived from an EMBL/GenBank/DDBJ whole genome shotgun (WGS) entry which is preliminary data.</text>
</comment>
<name>A0A323UVD0_9RHOO</name>
<dbReference type="GO" id="GO:0006355">
    <property type="term" value="P:regulation of DNA-templated transcription"/>
    <property type="evidence" value="ECO:0007669"/>
    <property type="project" value="InterPro"/>
</dbReference>
<dbReference type="Proteomes" id="UP000248259">
    <property type="component" value="Unassembled WGS sequence"/>
</dbReference>
<dbReference type="SUPFAM" id="SSF47598">
    <property type="entry name" value="Ribbon-helix-helix"/>
    <property type="match status" value="1"/>
</dbReference>
<evidence type="ECO:0000256" key="6">
    <source>
        <dbReference type="ARBA" id="ARBA00049988"/>
    </source>
</evidence>
<evidence type="ECO:0000256" key="3">
    <source>
        <dbReference type="ARBA" id="ARBA00023015"/>
    </source>
</evidence>
<evidence type="ECO:0000313" key="8">
    <source>
        <dbReference type="Proteomes" id="UP000248259"/>
    </source>
</evidence>